<protein>
    <recommendedName>
        <fullName evidence="6">Pseudouridine synthase</fullName>
        <ecNumber evidence="6">5.4.99.-</ecNumber>
    </recommendedName>
</protein>
<dbReference type="InterPro" id="IPR036986">
    <property type="entry name" value="S4_RNA-bd_sf"/>
</dbReference>
<dbReference type="InterPro" id="IPR006145">
    <property type="entry name" value="PsdUridine_synth_RsuA/RluA"/>
</dbReference>
<dbReference type="NCBIfam" id="TIGR00005">
    <property type="entry name" value="rluA_subfam"/>
    <property type="match status" value="1"/>
</dbReference>
<dbReference type="FunFam" id="3.30.2350.10:FF:000006">
    <property type="entry name" value="Pseudouridine synthase"/>
    <property type="match status" value="1"/>
</dbReference>
<dbReference type="GO" id="GO:0120159">
    <property type="term" value="F:rRNA pseudouridine synthase activity"/>
    <property type="evidence" value="ECO:0007669"/>
    <property type="project" value="UniProtKB-ARBA"/>
</dbReference>
<dbReference type="SMART" id="SM00363">
    <property type="entry name" value="S4"/>
    <property type="match status" value="1"/>
</dbReference>
<comment type="caution">
    <text evidence="8">The sequence shown here is derived from an EMBL/GenBank/DDBJ whole genome shotgun (WGS) entry which is preliminary data.</text>
</comment>
<comment type="similarity">
    <text evidence="1 6">Belongs to the pseudouridine synthase RluA family.</text>
</comment>
<dbReference type="AlphaFoldDB" id="A0A9D7SY59"/>
<dbReference type="Proteomes" id="UP000808337">
    <property type="component" value="Unassembled WGS sequence"/>
</dbReference>
<feature type="active site" evidence="4">
    <location>
        <position position="163"/>
    </location>
</feature>
<dbReference type="SUPFAM" id="SSF55174">
    <property type="entry name" value="Alpha-L RNA-binding motif"/>
    <property type="match status" value="1"/>
</dbReference>
<dbReference type="Gene3D" id="3.10.290.10">
    <property type="entry name" value="RNA-binding S4 domain"/>
    <property type="match status" value="1"/>
</dbReference>
<dbReference type="SUPFAM" id="SSF55120">
    <property type="entry name" value="Pseudouridine synthase"/>
    <property type="match status" value="1"/>
</dbReference>
<dbReference type="CDD" id="cd00165">
    <property type="entry name" value="S4"/>
    <property type="match status" value="1"/>
</dbReference>
<accession>A0A9D7SY59</accession>
<dbReference type="GO" id="GO:0000455">
    <property type="term" value="P:enzyme-directed rRNA pseudouridine synthesis"/>
    <property type="evidence" value="ECO:0007669"/>
    <property type="project" value="TreeGrafter"/>
</dbReference>
<name>A0A9D7SY59_9BACT</name>
<proteinExistence type="inferred from homology"/>
<gene>
    <name evidence="8" type="ORF">IPP15_17455</name>
</gene>
<reference evidence="8 9" key="1">
    <citation type="submission" date="2020-10" db="EMBL/GenBank/DDBJ databases">
        <title>Connecting structure to function with the recovery of over 1000 high-quality activated sludge metagenome-assembled genomes encoding full-length rRNA genes using long-read sequencing.</title>
        <authorList>
            <person name="Singleton C.M."/>
            <person name="Petriglieri F."/>
            <person name="Kristensen J.M."/>
            <person name="Kirkegaard R.H."/>
            <person name="Michaelsen T.Y."/>
            <person name="Andersen M.H."/>
            <person name="Karst S.M."/>
            <person name="Dueholm M.S."/>
            <person name="Nielsen P.H."/>
            <person name="Albertsen M."/>
        </authorList>
    </citation>
    <scope>NUCLEOTIDE SEQUENCE [LARGE SCALE GENOMIC DNA]</scope>
    <source>
        <strain evidence="8">Ribe_18-Q3-R11-54_MAXAC.273</strain>
    </source>
</reference>
<evidence type="ECO:0000256" key="2">
    <source>
        <dbReference type="ARBA" id="ARBA00022884"/>
    </source>
</evidence>
<sequence>MIEEQDIEQDNEQDGEEGLYEHHRFLTPGGLKPVRIDKYVQTKLEGISRNKIQNGIRAGAVKVDGESIKPNFVLKPGQTITILLPKPPELGQSIVPEEIPLDIRYEDNDVMVIHKPAGLVVHPGVGNYSGTLVNALAWHLQHSTMPVLPGNLPDRPGLVHRIDKDTSGLMVIAKNDYAMTHLARQFFDHTTIREYNAIVWGAPDPPEGIIEGHLGRDPRFRQLMTVFVEGESGKEATTHYETLEDLYYVSLVKCVLETGRTHQIRVHMKHIGHPVFNDARYGGDRILKGTVFTKYKQFVDNCFAMCPRQALHARTLGFEHPVTGEQMYFDSDLPDDMQNLMNKWRDYVAHRKETIEGQ</sequence>
<dbReference type="PROSITE" id="PS50889">
    <property type="entry name" value="S4"/>
    <property type="match status" value="1"/>
</dbReference>
<dbReference type="CDD" id="cd02869">
    <property type="entry name" value="PseudoU_synth_RluA_like"/>
    <property type="match status" value="1"/>
</dbReference>
<dbReference type="PANTHER" id="PTHR21600:SF44">
    <property type="entry name" value="RIBOSOMAL LARGE SUBUNIT PSEUDOURIDINE SYNTHASE D"/>
    <property type="match status" value="1"/>
</dbReference>
<dbReference type="Pfam" id="PF01479">
    <property type="entry name" value="S4"/>
    <property type="match status" value="1"/>
</dbReference>
<dbReference type="PANTHER" id="PTHR21600">
    <property type="entry name" value="MITOCHONDRIAL RNA PSEUDOURIDINE SYNTHASE"/>
    <property type="match status" value="1"/>
</dbReference>
<dbReference type="InterPro" id="IPR050188">
    <property type="entry name" value="RluA_PseudoU_synthase"/>
</dbReference>
<dbReference type="EMBL" id="JADKGY010000029">
    <property type="protein sequence ID" value="MBK9984128.1"/>
    <property type="molecule type" value="Genomic_DNA"/>
</dbReference>
<evidence type="ECO:0000313" key="8">
    <source>
        <dbReference type="EMBL" id="MBK9984128.1"/>
    </source>
</evidence>
<evidence type="ECO:0000256" key="6">
    <source>
        <dbReference type="RuleBase" id="RU362028"/>
    </source>
</evidence>
<dbReference type="GO" id="GO:0003723">
    <property type="term" value="F:RNA binding"/>
    <property type="evidence" value="ECO:0007669"/>
    <property type="project" value="UniProtKB-KW"/>
</dbReference>
<dbReference type="Gene3D" id="3.30.2350.10">
    <property type="entry name" value="Pseudouridine synthase"/>
    <property type="match status" value="1"/>
</dbReference>
<evidence type="ECO:0000256" key="3">
    <source>
        <dbReference type="ARBA" id="ARBA00023235"/>
    </source>
</evidence>
<dbReference type="InterPro" id="IPR002942">
    <property type="entry name" value="S4_RNA-bd"/>
</dbReference>
<evidence type="ECO:0000256" key="1">
    <source>
        <dbReference type="ARBA" id="ARBA00010876"/>
    </source>
</evidence>
<comment type="function">
    <text evidence="6">Responsible for synthesis of pseudouridine from uracil.</text>
</comment>
<evidence type="ECO:0000256" key="5">
    <source>
        <dbReference type="PROSITE-ProRule" id="PRU00182"/>
    </source>
</evidence>
<dbReference type="InterPro" id="IPR020103">
    <property type="entry name" value="PsdUridine_synth_cat_dom_sf"/>
</dbReference>
<evidence type="ECO:0000313" key="9">
    <source>
        <dbReference type="Proteomes" id="UP000808337"/>
    </source>
</evidence>
<dbReference type="EC" id="5.4.99.-" evidence="6"/>
<evidence type="ECO:0000256" key="4">
    <source>
        <dbReference type="PIRSR" id="PIRSR606225-1"/>
    </source>
</evidence>
<organism evidence="8 9">
    <name type="scientific">Candidatus Opimibacter skivensis</name>
    <dbReference type="NCBI Taxonomy" id="2982028"/>
    <lineage>
        <taxon>Bacteria</taxon>
        <taxon>Pseudomonadati</taxon>
        <taxon>Bacteroidota</taxon>
        <taxon>Saprospiria</taxon>
        <taxon>Saprospirales</taxon>
        <taxon>Saprospiraceae</taxon>
        <taxon>Candidatus Opimibacter</taxon>
    </lineage>
</organism>
<evidence type="ECO:0000259" key="7">
    <source>
        <dbReference type="SMART" id="SM00363"/>
    </source>
</evidence>
<keyword evidence="3 6" id="KW-0413">Isomerase</keyword>
<dbReference type="Pfam" id="PF00849">
    <property type="entry name" value="PseudoU_synth_2"/>
    <property type="match status" value="1"/>
</dbReference>
<dbReference type="PROSITE" id="PS01129">
    <property type="entry name" value="PSI_RLU"/>
    <property type="match status" value="1"/>
</dbReference>
<dbReference type="InterPro" id="IPR006225">
    <property type="entry name" value="PsdUridine_synth_RluC/D"/>
</dbReference>
<comment type="catalytic activity">
    <reaction evidence="6">
        <text>a uridine in RNA = a pseudouridine in RNA</text>
        <dbReference type="Rhea" id="RHEA:48348"/>
        <dbReference type="Rhea" id="RHEA-COMP:12068"/>
        <dbReference type="Rhea" id="RHEA-COMP:12069"/>
        <dbReference type="ChEBI" id="CHEBI:65314"/>
        <dbReference type="ChEBI" id="CHEBI:65315"/>
    </reaction>
</comment>
<dbReference type="InterPro" id="IPR006224">
    <property type="entry name" value="PsdUridine_synth_RluA-like_CS"/>
</dbReference>
<keyword evidence="2 5" id="KW-0694">RNA-binding</keyword>
<feature type="domain" description="RNA-binding S4" evidence="7">
    <location>
        <begin position="34"/>
        <end position="100"/>
    </location>
</feature>